<dbReference type="PANTHER" id="PTHR34488">
    <property type="entry name" value="SI:CH211-245H14.1-RELATED"/>
    <property type="match status" value="1"/>
</dbReference>
<protein>
    <submittedName>
        <fullName evidence="1">Uncharacterized protein</fullName>
    </submittedName>
</protein>
<proteinExistence type="predicted"/>
<evidence type="ECO:0000313" key="1">
    <source>
        <dbReference type="Ensembl" id="ENSCCRP00020112929.1"/>
    </source>
</evidence>
<dbReference type="AlphaFoldDB" id="A0A8C2KUZ1"/>
<accession>A0A8C2KUZ1</accession>
<dbReference type="Ensembl" id="ENSCCRT00020123251.1">
    <property type="protein sequence ID" value="ENSCCRP00020112929.1"/>
    <property type="gene ID" value="ENSCCRG00020051189.1"/>
</dbReference>
<organism evidence="1 2">
    <name type="scientific">Cyprinus carpio</name>
    <name type="common">Common carp</name>
    <dbReference type="NCBI Taxonomy" id="7962"/>
    <lineage>
        <taxon>Eukaryota</taxon>
        <taxon>Metazoa</taxon>
        <taxon>Chordata</taxon>
        <taxon>Craniata</taxon>
        <taxon>Vertebrata</taxon>
        <taxon>Euteleostomi</taxon>
        <taxon>Actinopterygii</taxon>
        <taxon>Neopterygii</taxon>
        <taxon>Teleostei</taxon>
        <taxon>Ostariophysi</taxon>
        <taxon>Cypriniformes</taxon>
        <taxon>Cyprinidae</taxon>
        <taxon>Cyprininae</taxon>
        <taxon>Cyprinus</taxon>
    </lineage>
</organism>
<dbReference type="PANTHER" id="PTHR34488:SF1">
    <property type="entry name" value="SI:CH211-245H14.1-RELATED"/>
    <property type="match status" value="1"/>
</dbReference>
<dbReference type="Proteomes" id="UP000694701">
    <property type="component" value="Unplaced"/>
</dbReference>
<sequence>KRAKIEDDKPKTSESVLRESDIILVFCPIISRAGTDIENQYQKPTVLVVLHHTFDPEKIIPDSRRSINRTDILTVDCLFYEDTGLLKCQKNSDAVDKVVNWLRQQVFNNSSQSCCHSNRSVILNCSGEGIFNVNKSRSHLFKQN</sequence>
<name>A0A8C2KUZ1_CYPCA</name>
<reference evidence="1" key="1">
    <citation type="submission" date="2025-08" db="UniProtKB">
        <authorList>
            <consortium name="Ensembl"/>
        </authorList>
    </citation>
    <scope>IDENTIFICATION</scope>
</reference>
<evidence type="ECO:0000313" key="2">
    <source>
        <dbReference type="Proteomes" id="UP000694701"/>
    </source>
</evidence>